<dbReference type="Gene3D" id="3.40.50.1820">
    <property type="entry name" value="alpha/beta hydrolase"/>
    <property type="match status" value="1"/>
</dbReference>
<dbReference type="HOGENOM" id="CLU_062390_0_0_5"/>
<dbReference type="InterPro" id="IPR029058">
    <property type="entry name" value="AB_hydrolase_fold"/>
</dbReference>
<organism evidence="2 3">
    <name type="scientific">Microvirga lotononidis</name>
    <dbReference type="NCBI Taxonomy" id="864069"/>
    <lineage>
        <taxon>Bacteria</taxon>
        <taxon>Pseudomonadati</taxon>
        <taxon>Pseudomonadota</taxon>
        <taxon>Alphaproteobacteria</taxon>
        <taxon>Hyphomicrobiales</taxon>
        <taxon>Methylobacteriaceae</taxon>
        <taxon>Microvirga</taxon>
    </lineage>
</organism>
<gene>
    <name evidence="2" type="ORF">MicloDRAFT_00053530</name>
</gene>
<dbReference type="PANTHER" id="PTHR36513:SF1">
    <property type="entry name" value="TRANSMEMBRANE PROTEIN"/>
    <property type="match status" value="1"/>
</dbReference>
<evidence type="ECO:0000256" key="1">
    <source>
        <dbReference type="SAM" id="MobiDB-lite"/>
    </source>
</evidence>
<dbReference type="Pfam" id="PF05990">
    <property type="entry name" value="DUF900"/>
    <property type="match status" value="1"/>
</dbReference>
<feature type="region of interest" description="Disordered" evidence="1">
    <location>
        <begin position="398"/>
        <end position="421"/>
    </location>
</feature>
<evidence type="ECO:0000313" key="2">
    <source>
        <dbReference type="EMBL" id="EIM24638.1"/>
    </source>
</evidence>
<dbReference type="eggNOG" id="COG4782">
    <property type="taxonomic scope" value="Bacteria"/>
</dbReference>
<dbReference type="STRING" id="864069.MicloDRAFT_00053530"/>
<sequence length="421" mass="47101">MEHKGRRRPHTPPLSLTPYLKRDRLPRLERRAMAQNVTVYFATNRMPLTDGGGQTIVDFGSEPGPIDGTAVRFGSAQASVTATRSSFIAGSLYVAPEQLIGPSIQRGSRDIFEKLRQDMQDGGRPTLVVIHGFSNTFQDAIERAAGILNFYGIDANVFSFTWPSIGTPLPTPLPYTDYFHDRGTARGSGVAIARTMRILYDFIDNLPRRAVCRQPLHLVCHSMGNYAFRYAVQALMQVPQGEPREYVRTADLPAPDAEERPVPALVALPTEAPDPNRLRRTFEQIVLAAADEDEDAFEDVKELRYLPRLGNRVTVYHTGKDWILSTLSSVTKFNGPRLGVNGPENMAIISDKVTAVDVSDAIDPSQDFESHNYYRIFPAVRDDIVAVLSGERQDKIANRDRNDMQRYSLRAPARTTRRKGR</sequence>
<dbReference type="PANTHER" id="PTHR36513">
    <property type="entry name" value="ABC TRANSMEMBRANE TYPE-1 DOMAIN-CONTAINING PROTEIN"/>
    <property type="match status" value="1"/>
</dbReference>
<name>I4YKZ6_9HYPH</name>
<dbReference type="SUPFAM" id="SSF53474">
    <property type="entry name" value="alpha/beta-Hydrolases"/>
    <property type="match status" value="1"/>
</dbReference>
<dbReference type="Proteomes" id="UP000003947">
    <property type="component" value="Unassembled WGS sequence"/>
</dbReference>
<accession>I4YKZ6</accession>
<dbReference type="PATRIC" id="fig|864069.3.peg.5761"/>
<dbReference type="EMBL" id="JH660647">
    <property type="protein sequence ID" value="EIM24638.1"/>
    <property type="molecule type" value="Genomic_DNA"/>
</dbReference>
<proteinExistence type="predicted"/>
<protein>
    <recommendedName>
        <fullName evidence="4">Alpha/beta fold hydrolase</fullName>
    </recommendedName>
</protein>
<dbReference type="AlphaFoldDB" id="I4YKZ6"/>
<evidence type="ECO:0000313" key="3">
    <source>
        <dbReference type="Proteomes" id="UP000003947"/>
    </source>
</evidence>
<dbReference type="InterPro" id="IPR010297">
    <property type="entry name" value="DUF900_hydrolase"/>
</dbReference>
<keyword evidence="3" id="KW-1185">Reference proteome</keyword>
<reference evidence="2 3" key="1">
    <citation type="submission" date="2012-02" db="EMBL/GenBank/DDBJ databases">
        <title>Improved High-Quality Draft sequence of Microvirga sp. WSM3557.</title>
        <authorList>
            <consortium name="US DOE Joint Genome Institute"/>
            <person name="Lucas S."/>
            <person name="Han J."/>
            <person name="Lapidus A."/>
            <person name="Cheng J.-F."/>
            <person name="Goodwin L."/>
            <person name="Pitluck S."/>
            <person name="Peters L."/>
            <person name="Zhang X."/>
            <person name="Detter J.C."/>
            <person name="Han C."/>
            <person name="Tapia R."/>
            <person name="Land M."/>
            <person name="Hauser L."/>
            <person name="Kyrpides N."/>
            <person name="Ivanova N."/>
            <person name="Pagani I."/>
            <person name="Brau L."/>
            <person name="Yates R."/>
            <person name="O'Hara G."/>
            <person name="Rui T."/>
            <person name="Howieson J."/>
            <person name="Reeve W."/>
            <person name="Woyke T."/>
        </authorList>
    </citation>
    <scope>NUCLEOTIDE SEQUENCE [LARGE SCALE GENOMIC DNA]</scope>
    <source>
        <strain evidence="2 3">WSM3557</strain>
    </source>
</reference>
<evidence type="ECO:0008006" key="4">
    <source>
        <dbReference type="Google" id="ProtNLM"/>
    </source>
</evidence>